<dbReference type="InterPro" id="IPR014729">
    <property type="entry name" value="Rossmann-like_a/b/a_fold"/>
</dbReference>
<organism evidence="5 6">
    <name type="scientific">Trema orientale</name>
    <name type="common">Charcoal tree</name>
    <name type="synonym">Celtis orientalis</name>
    <dbReference type="NCBI Taxonomy" id="63057"/>
    <lineage>
        <taxon>Eukaryota</taxon>
        <taxon>Viridiplantae</taxon>
        <taxon>Streptophyta</taxon>
        <taxon>Embryophyta</taxon>
        <taxon>Tracheophyta</taxon>
        <taxon>Spermatophyta</taxon>
        <taxon>Magnoliopsida</taxon>
        <taxon>eudicotyledons</taxon>
        <taxon>Gunneridae</taxon>
        <taxon>Pentapetalae</taxon>
        <taxon>rosids</taxon>
        <taxon>fabids</taxon>
        <taxon>Rosales</taxon>
        <taxon>Cannabaceae</taxon>
        <taxon>Trema</taxon>
    </lineage>
</organism>
<dbReference type="AlphaFoldDB" id="A0A2P5EQ20"/>
<evidence type="ECO:0000313" key="6">
    <source>
        <dbReference type="Proteomes" id="UP000237000"/>
    </source>
</evidence>
<feature type="domain" description="UspA" evidence="4">
    <location>
        <begin position="19"/>
        <end position="145"/>
    </location>
</feature>
<evidence type="ECO:0000256" key="1">
    <source>
        <dbReference type="ARBA" id="ARBA00000900"/>
    </source>
</evidence>
<dbReference type="InParanoid" id="A0A2P5EQ20"/>
<dbReference type="SUPFAM" id="SSF52402">
    <property type="entry name" value="Adenine nucleotide alpha hydrolases-like"/>
    <property type="match status" value="1"/>
</dbReference>
<dbReference type="PANTHER" id="PTHR45647:SF76">
    <property type="entry name" value="PROTEIN KINASE DOMAIN-CONTAINING PROTEIN"/>
    <property type="match status" value="1"/>
</dbReference>
<proteinExistence type="predicted"/>
<evidence type="ECO:0000256" key="2">
    <source>
        <dbReference type="ARBA" id="ARBA00012483"/>
    </source>
</evidence>
<dbReference type="STRING" id="63057.A0A2P5EQ20"/>
<gene>
    <name evidence="5" type="ORF">TorRG33x02_164970</name>
</gene>
<dbReference type="InterPro" id="IPR051348">
    <property type="entry name" value="U-box_ubiquitin_ligases"/>
</dbReference>
<comment type="caution">
    <text evidence="5">The sequence shown here is derived from an EMBL/GenBank/DDBJ whole genome shotgun (WGS) entry which is preliminary data.</text>
</comment>
<dbReference type="InterPro" id="IPR006016">
    <property type="entry name" value="UspA"/>
</dbReference>
<dbReference type="CDD" id="cd01989">
    <property type="entry name" value="USP_STK_Ubox_N"/>
    <property type="match status" value="1"/>
</dbReference>
<sequence length="145" mass="15902">MWQTNKRNELKKGSGNGLIAVAIDKDKGSQAALKWAAENILSKGQSVVLLHVVQRQNTNAASVGGSHAIICDANNPAGSPHRQHLEKQTKDLFLTFHCFCTRKDIQCLDVILEDSDIAKALTEYVSYAAIENLVMGSPNKHGFMR</sequence>
<dbReference type="OrthoDB" id="786795at2759"/>
<keyword evidence="6" id="KW-1185">Reference proteome</keyword>
<evidence type="ECO:0000313" key="5">
    <source>
        <dbReference type="EMBL" id="PON87653.1"/>
    </source>
</evidence>
<accession>A0A2P5EQ20</accession>
<dbReference type="Proteomes" id="UP000237000">
    <property type="component" value="Unassembled WGS sequence"/>
</dbReference>
<evidence type="ECO:0000256" key="3">
    <source>
        <dbReference type="ARBA" id="ARBA00022786"/>
    </source>
</evidence>
<dbReference type="PANTHER" id="PTHR45647">
    <property type="entry name" value="OS02G0152300 PROTEIN"/>
    <property type="match status" value="1"/>
</dbReference>
<keyword evidence="3" id="KW-0833">Ubl conjugation pathway</keyword>
<name>A0A2P5EQ20_TREOI</name>
<protein>
    <recommendedName>
        <fullName evidence="2">RING-type E3 ubiquitin transferase</fullName>
        <ecNumber evidence="2">2.3.2.27</ecNumber>
    </recommendedName>
</protein>
<comment type="catalytic activity">
    <reaction evidence="1">
        <text>S-ubiquitinyl-[E2 ubiquitin-conjugating enzyme]-L-cysteine + [acceptor protein]-L-lysine = [E2 ubiquitin-conjugating enzyme]-L-cysteine + N(6)-ubiquitinyl-[acceptor protein]-L-lysine.</text>
        <dbReference type="EC" id="2.3.2.27"/>
    </reaction>
</comment>
<evidence type="ECO:0000259" key="4">
    <source>
        <dbReference type="Pfam" id="PF00582"/>
    </source>
</evidence>
<dbReference type="EMBL" id="JXTC01000114">
    <property type="protein sequence ID" value="PON87653.1"/>
    <property type="molecule type" value="Genomic_DNA"/>
</dbReference>
<dbReference type="GO" id="GO:0061630">
    <property type="term" value="F:ubiquitin protein ligase activity"/>
    <property type="evidence" value="ECO:0007669"/>
    <property type="project" value="UniProtKB-EC"/>
</dbReference>
<dbReference type="Pfam" id="PF00582">
    <property type="entry name" value="Usp"/>
    <property type="match status" value="1"/>
</dbReference>
<dbReference type="EC" id="2.3.2.27" evidence="2"/>
<dbReference type="Gene3D" id="3.40.50.620">
    <property type="entry name" value="HUPs"/>
    <property type="match status" value="1"/>
</dbReference>
<reference evidence="6" key="1">
    <citation type="submission" date="2016-06" db="EMBL/GenBank/DDBJ databases">
        <title>Parallel loss of symbiosis genes in relatives of nitrogen-fixing non-legume Parasponia.</title>
        <authorList>
            <person name="Van Velzen R."/>
            <person name="Holmer R."/>
            <person name="Bu F."/>
            <person name="Rutten L."/>
            <person name="Van Zeijl A."/>
            <person name="Liu W."/>
            <person name="Santuari L."/>
            <person name="Cao Q."/>
            <person name="Sharma T."/>
            <person name="Shen D."/>
            <person name="Roswanjaya Y."/>
            <person name="Wardhani T."/>
            <person name="Kalhor M.S."/>
            <person name="Jansen J."/>
            <person name="Van den Hoogen J."/>
            <person name="Gungor B."/>
            <person name="Hartog M."/>
            <person name="Hontelez J."/>
            <person name="Verver J."/>
            <person name="Yang W.-C."/>
            <person name="Schijlen E."/>
            <person name="Repin R."/>
            <person name="Schilthuizen M."/>
            <person name="Schranz E."/>
            <person name="Heidstra R."/>
            <person name="Miyata K."/>
            <person name="Fedorova E."/>
            <person name="Kohlen W."/>
            <person name="Bisseling T."/>
            <person name="Smit S."/>
            <person name="Geurts R."/>
        </authorList>
    </citation>
    <scope>NUCLEOTIDE SEQUENCE [LARGE SCALE GENOMIC DNA]</scope>
    <source>
        <strain evidence="6">cv. RG33-2</strain>
    </source>
</reference>